<evidence type="ECO:0000313" key="8">
    <source>
        <dbReference type="EMBL" id="CAI3987755.1"/>
    </source>
</evidence>
<evidence type="ECO:0000313" key="9">
    <source>
        <dbReference type="EMBL" id="CAL1141130.1"/>
    </source>
</evidence>
<dbReference type="SUPFAM" id="SSF53056">
    <property type="entry name" value="beta-carbonic anhydrase, cab"/>
    <property type="match status" value="6"/>
</dbReference>
<keyword evidence="6" id="KW-0456">Lyase</keyword>
<proteinExistence type="inferred from homology"/>
<dbReference type="SMART" id="SM00947">
    <property type="entry name" value="Pro_CA"/>
    <property type="match status" value="6"/>
</dbReference>
<evidence type="ECO:0000256" key="5">
    <source>
        <dbReference type="ARBA" id="ARBA00022833"/>
    </source>
</evidence>
<evidence type="ECO:0000256" key="3">
    <source>
        <dbReference type="ARBA" id="ARBA00012925"/>
    </source>
</evidence>
<dbReference type="Pfam" id="PF00484">
    <property type="entry name" value="Pro_CA"/>
    <property type="match status" value="6"/>
</dbReference>
<dbReference type="Proteomes" id="UP001152797">
    <property type="component" value="Unassembled WGS sequence"/>
</dbReference>
<evidence type="ECO:0000256" key="4">
    <source>
        <dbReference type="ARBA" id="ARBA00022723"/>
    </source>
</evidence>
<reference evidence="8" key="1">
    <citation type="submission" date="2022-10" db="EMBL/GenBank/DDBJ databases">
        <authorList>
            <person name="Chen Y."/>
            <person name="Dougan E. K."/>
            <person name="Chan C."/>
            <person name="Rhodes N."/>
            <person name="Thang M."/>
        </authorList>
    </citation>
    <scope>NUCLEOTIDE SEQUENCE</scope>
</reference>
<dbReference type="EMBL" id="CAMXCT010001199">
    <property type="protein sequence ID" value="CAI3987755.1"/>
    <property type="molecule type" value="Genomic_DNA"/>
</dbReference>
<dbReference type="InterPro" id="IPR001765">
    <property type="entry name" value="Carbonic_anhydrase"/>
</dbReference>
<dbReference type="InterPro" id="IPR036874">
    <property type="entry name" value="Carbonic_anhydrase_sf"/>
</dbReference>
<sequence length="1641" mass="173770">MPGDIFVLRNAGNTCTHAEGSMVGSLEFSTGKLGAQLILVLGHTKCGAIYGATNAYLEAKNSEVSSVNSALEGLLLDLAPVAEKALADMGSNSDAETVAAHAVRVNVFHTIDFLLKYSAPIREKVKNGQLEIQGGIYHLDSGNVEFMGRSPSQAELLSSNVSIPPSMTREGGRTSGYGPAMRGTHGVRTGADSAIAAEDALKMLKDGNERFAVGAPLAKHATSKMREALVSHGQAPHTAVFGCADSRVPVDTVFDAMPGDLFVLRNAGNTCTHAEGSMVGSLEFCAGKLGSKLILVLGHTQCGAIAGATKTYLGSKDGPTSKNVGCALEGLLIGLSRVAQQAEDELGVGAELDTLVAHSVKVNVFHSIDFLLKFSEPLRELVKSGSLEIQGGIYHLETGRVEFLGRSPRQSEFLTSDSSLPPSLQALPIRTTVHGWMPHPEALKLLKEGNERFAVGAAIAGRITPAMRKALVKEGQAPHTAIIGCADSRAPLETVFDAMPGDIFVLRNAGNTCTHSEGSMVGSLEFCLGALNTKMVMVLGHTACGAIKGATKTFLQSKTVRQAKAARALDALLQGLSVVASKSAEELGPTAAEEQIASHAVKLNVFHTIDFLLEFSPMIRNKVSSGEVEIQGGIYDLETGRVEFLGRSPAQATWMADLQRWCGDQISPCRPPCRNEVSTMGRIARTSSWELALELAMVLAMGEAASIDGVGGVAVFLAEDMPMHIRKLHNQAAYKRQQIWDIWETFCEAWQLESLHSKPMKQLRFHRNSDSVLARIASATTSNSDYAMSSQRPIDAAGKASAMMELPFGHPLARDGAGVDGRVRTSGDPPVPPELALKFLKEGNQRFVDGKPQSTKVDSIMRKELDREGQAPHTAIIGCADSRCPLETLFDTLPGDIFVLRNAGNTCTHAEGSMVGSLEFCTGKLGSRLIMVLGHTKCGAVYGATNAYIAAKRQEAPVTSALEGLLFDLAPVADKALQDSVEAVAAHAVRVNVFHTVDFLLKHSAPIREKVRSGQVEIQGGLYHLDTGKVEFMGRSPKQEEILKSIDALTLPPSMTREGGRTLGYGPAARGTYGVRTTADAPVSAEDALKMLKAGNERFAVGAPLAKHATLKMREALVSHGQAPHTAILGCADSRVPVDTVFDAMPGDLFVLRNAGNTCTHAEGSMVGSLEFCAGKLGSKLIMVMGHTQCGAIAGATKTYLANKEGKGSKSAGSALEGLLIGLSDVAEQANQELGPGVEESKLISHTVRVNVFRSIEFLLTYSEPLRALVKSGNLEIQGGIYHLETGRVEFLGHAPTQAEVLASDFTLPPSVKGLPVRTTTDGPMPSVEALQILKDGNKRFVTGETLAGNVTNGMRKALVKEGQAPLAAIVGCADSRAPLETVFDAMPGDIFVLRNAGNTCTHAEGSVVGSLEFCIGALGTKMVMVLGHTACGAIKGATATHLQLKAGNKPKVTKALDALLQGLSVVASKAADELGPNATEEQIVNHTIKLNVFHSIEFLLQYSPLIREKVAAGEVEIQGGVYDLESGEVEFLGRCPTQDTLLKSGARAQCCKKCDFHSEWTRPAAAPLRSLTPEAAGKKREDKAIAWYNLACVAGLAGRPDAAARALKMSLEALPPSEKALLRPAAAASTAGLRLGRYAS</sequence>
<evidence type="ECO:0000313" key="10">
    <source>
        <dbReference type="Proteomes" id="UP001152797"/>
    </source>
</evidence>
<name>A0A9P1FUY6_9DINO</name>
<keyword evidence="4" id="KW-0479">Metal-binding</keyword>
<reference evidence="9" key="2">
    <citation type="submission" date="2024-04" db="EMBL/GenBank/DDBJ databases">
        <authorList>
            <person name="Chen Y."/>
            <person name="Shah S."/>
            <person name="Dougan E. K."/>
            <person name="Thang M."/>
            <person name="Chan C."/>
        </authorList>
    </citation>
    <scope>NUCLEOTIDE SEQUENCE [LARGE SCALE GENOMIC DNA]</scope>
</reference>
<dbReference type="GO" id="GO:0008270">
    <property type="term" value="F:zinc ion binding"/>
    <property type="evidence" value="ECO:0007669"/>
    <property type="project" value="InterPro"/>
</dbReference>
<dbReference type="Gene3D" id="3.40.1050.10">
    <property type="entry name" value="Carbonic anhydrase"/>
    <property type="match status" value="6"/>
</dbReference>
<dbReference type="OrthoDB" id="10248475at2759"/>
<keyword evidence="10" id="KW-1185">Reference proteome</keyword>
<evidence type="ECO:0000256" key="2">
    <source>
        <dbReference type="ARBA" id="ARBA00006217"/>
    </source>
</evidence>
<accession>A0A9P1FUY6</accession>
<dbReference type="PANTHER" id="PTHR11002">
    <property type="entry name" value="CARBONIC ANHYDRASE"/>
    <property type="match status" value="1"/>
</dbReference>
<dbReference type="PANTHER" id="PTHR11002:SF76">
    <property type="entry name" value="CARBONIC ANHYDRASE"/>
    <property type="match status" value="1"/>
</dbReference>
<keyword evidence="5" id="KW-0862">Zinc</keyword>
<dbReference type="GO" id="GO:0004089">
    <property type="term" value="F:carbonate dehydratase activity"/>
    <property type="evidence" value="ECO:0007669"/>
    <property type="project" value="UniProtKB-EC"/>
</dbReference>
<comment type="similarity">
    <text evidence="2">Belongs to the beta-class carbonic anhydrase family.</text>
</comment>
<dbReference type="EC" id="4.2.1.1" evidence="3"/>
<dbReference type="EMBL" id="CAMXCT020001199">
    <property type="protein sequence ID" value="CAL1141130.1"/>
    <property type="molecule type" value="Genomic_DNA"/>
</dbReference>
<comment type="catalytic activity">
    <reaction evidence="7">
        <text>hydrogencarbonate + H(+) = CO2 + H2O</text>
        <dbReference type="Rhea" id="RHEA:10748"/>
        <dbReference type="ChEBI" id="CHEBI:15377"/>
        <dbReference type="ChEBI" id="CHEBI:15378"/>
        <dbReference type="ChEBI" id="CHEBI:16526"/>
        <dbReference type="ChEBI" id="CHEBI:17544"/>
        <dbReference type="EC" id="4.2.1.1"/>
    </reaction>
</comment>
<dbReference type="EMBL" id="CAMXCT030001199">
    <property type="protein sequence ID" value="CAL4775067.1"/>
    <property type="molecule type" value="Genomic_DNA"/>
</dbReference>
<comment type="caution">
    <text evidence="8">The sequence shown here is derived from an EMBL/GenBank/DDBJ whole genome shotgun (WGS) entry which is preliminary data.</text>
</comment>
<comment type="cofactor">
    <cofactor evidence="1">
        <name>Zn(2+)</name>
        <dbReference type="ChEBI" id="CHEBI:29105"/>
    </cofactor>
</comment>
<evidence type="ECO:0000256" key="1">
    <source>
        <dbReference type="ARBA" id="ARBA00001947"/>
    </source>
</evidence>
<evidence type="ECO:0000256" key="6">
    <source>
        <dbReference type="ARBA" id="ARBA00023239"/>
    </source>
</evidence>
<gene>
    <name evidence="8" type="ORF">C1SCF055_LOCUS15002</name>
</gene>
<protein>
    <recommendedName>
        <fullName evidence="3">carbonic anhydrase</fullName>
        <ecNumber evidence="3">4.2.1.1</ecNumber>
    </recommendedName>
</protein>
<organism evidence="8">
    <name type="scientific">Cladocopium goreaui</name>
    <dbReference type="NCBI Taxonomy" id="2562237"/>
    <lineage>
        <taxon>Eukaryota</taxon>
        <taxon>Sar</taxon>
        <taxon>Alveolata</taxon>
        <taxon>Dinophyceae</taxon>
        <taxon>Suessiales</taxon>
        <taxon>Symbiodiniaceae</taxon>
        <taxon>Cladocopium</taxon>
    </lineage>
</organism>
<evidence type="ECO:0000256" key="7">
    <source>
        <dbReference type="ARBA" id="ARBA00048348"/>
    </source>
</evidence>